<sequence>MFYITLDNVIIPVINTSTNVVYMGLSELKQYYCINGVPNADVLSECCTYRDLVGSNGGSQFESSKLFVSKVGAVLLFESNNIHYNCYWYIFSIINNVLTNCDSNNEGGECIDYTSLLENIQKDVTIIKEYVTVNPFG</sequence>
<dbReference type="Proteomes" id="UP001265762">
    <property type="component" value="Segment"/>
</dbReference>
<evidence type="ECO:0000313" key="1">
    <source>
        <dbReference type="EMBL" id="UXX41823.1"/>
    </source>
</evidence>
<reference evidence="1" key="1">
    <citation type="journal article" date="2022" name="Virus Res.">
        <title>Genome analysis of Psilogramma increta granulovirus and its intrapopulation diversity.</title>
        <authorList>
            <person name="Zhang H."/>
            <person name="Li L."/>
            <person name="Chen B."/>
            <person name="Zuo Y."/>
            <person name="Wu W."/>
            <person name="Yuan M."/>
            <person name="Yang K."/>
        </authorList>
    </citation>
    <scope>NUCLEOTIDE SEQUENCE</scope>
    <source>
        <strain evidence="1">GZ</strain>
    </source>
</reference>
<keyword evidence="2" id="KW-1185">Reference proteome</keyword>
<evidence type="ECO:0000313" key="2">
    <source>
        <dbReference type="Proteomes" id="UP001265762"/>
    </source>
</evidence>
<accession>A0A977XUZ5</accession>
<name>A0A977XUZ5_9BBAC</name>
<proteinExistence type="predicted"/>
<organism evidence="1 2">
    <name type="scientific">Psilogramma increta granulovirus</name>
    <dbReference type="NCBI Taxonomy" id="2953508"/>
    <lineage>
        <taxon>Viruses</taxon>
        <taxon>Viruses incertae sedis</taxon>
        <taxon>Naldaviricetes</taxon>
        <taxon>Lefavirales</taxon>
        <taxon>Baculoviridae</taxon>
        <taxon>Betabaculovirus</taxon>
        <taxon>Betabaculovirus psincretae</taxon>
    </lineage>
</organism>
<protein>
    <submittedName>
        <fullName evidence="1">Uncharacterized protein</fullName>
    </submittedName>
</protein>
<dbReference type="EMBL" id="ON803509">
    <property type="protein sequence ID" value="UXX41823.1"/>
    <property type="molecule type" value="Genomic_DNA"/>
</dbReference>